<proteinExistence type="predicted"/>
<dbReference type="eggNOG" id="COG2067">
    <property type="taxonomic scope" value="Bacteria"/>
</dbReference>
<dbReference type="STRING" id="56110.Oscil6304_3161"/>
<evidence type="ECO:0000313" key="3">
    <source>
        <dbReference type="Proteomes" id="UP000010367"/>
    </source>
</evidence>
<gene>
    <name evidence="2" type="ORF">Oscil6304_3161</name>
</gene>
<reference evidence="2 3" key="1">
    <citation type="submission" date="2012-06" db="EMBL/GenBank/DDBJ databases">
        <title>Finished chromosome of genome of Oscillatoria acuminata PCC 6304.</title>
        <authorList>
            <consortium name="US DOE Joint Genome Institute"/>
            <person name="Gugger M."/>
            <person name="Coursin T."/>
            <person name="Rippka R."/>
            <person name="Tandeau De Marsac N."/>
            <person name="Huntemann M."/>
            <person name="Wei C.-L."/>
            <person name="Han J."/>
            <person name="Detter J.C."/>
            <person name="Han C."/>
            <person name="Tapia R."/>
            <person name="Davenport K."/>
            <person name="Daligault H."/>
            <person name="Erkkila T."/>
            <person name="Gu W."/>
            <person name="Munk A.C.C."/>
            <person name="Teshima H."/>
            <person name="Xu Y."/>
            <person name="Chain P."/>
            <person name="Chen A."/>
            <person name="Krypides N."/>
            <person name="Mavromatis K."/>
            <person name="Markowitz V."/>
            <person name="Szeto E."/>
            <person name="Ivanova N."/>
            <person name="Mikhailova N."/>
            <person name="Ovchinnikova G."/>
            <person name="Pagani I."/>
            <person name="Pati A."/>
            <person name="Goodwin L."/>
            <person name="Peters L."/>
            <person name="Pitluck S."/>
            <person name="Woyke T."/>
            <person name="Kerfeld C."/>
        </authorList>
    </citation>
    <scope>NUCLEOTIDE SEQUENCE [LARGE SCALE GENOMIC DNA]</scope>
    <source>
        <strain evidence="2 3">PCC 6304</strain>
    </source>
</reference>
<protein>
    <submittedName>
        <fullName evidence="2">Uncharacterized protein</fullName>
    </submittedName>
</protein>
<dbReference type="HOGENOM" id="CLU_003800_0_0_3"/>
<evidence type="ECO:0000256" key="1">
    <source>
        <dbReference type="SAM" id="MobiDB-lite"/>
    </source>
</evidence>
<dbReference type="PATRIC" id="fig|56110.3.peg.3767"/>
<feature type="region of interest" description="Disordered" evidence="1">
    <location>
        <begin position="396"/>
        <end position="423"/>
    </location>
</feature>
<dbReference type="SUPFAM" id="SSF56935">
    <property type="entry name" value="Porins"/>
    <property type="match status" value="3"/>
</dbReference>
<organism evidence="2 3">
    <name type="scientific">Oscillatoria acuminata PCC 6304</name>
    <dbReference type="NCBI Taxonomy" id="56110"/>
    <lineage>
        <taxon>Bacteria</taxon>
        <taxon>Bacillati</taxon>
        <taxon>Cyanobacteriota</taxon>
        <taxon>Cyanophyceae</taxon>
        <taxon>Oscillatoriophycideae</taxon>
        <taxon>Oscillatoriales</taxon>
        <taxon>Oscillatoriaceae</taxon>
        <taxon>Oscillatoria</taxon>
    </lineage>
</organism>
<dbReference type="Gene3D" id="2.60.40.10">
    <property type="entry name" value="Immunoglobulins"/>
    <property type="match status" value="1"/>
</dbReference>
<feature type="compositionally biased region" description="Polar residues" evidence="1">
    <location>
        <begin position="396"/>
        <end position="407"/>
    </location>
</feature>
<keyword evidence="3" id="KW-1185">Reference proteome</keyword>
<dbReference type="Proteomes" id="UP000010367">
    <property type="component" value="Chromosome"/>
</dbReference>
<accession>K9TK12</accession>
<sequence length="1560" mass="171110">MHFQSKFSHLSFNGSLVLPVAAFLFPLPGFAQLSPTAITFGSGSSLVSSPEQPRILLSTEYLQFAGAHEKLSEIETTSGNAFPETVPDAANSGIAFGETPPNRLLSTEYLQFVAGSDEKLSEIETTSGNAFPETISDASDSSNIWEETPPNRLLSTEHLQSVTDSDEKLSEIETTSGNAFPEIVADVANSGIAFGENPPRILLLTEHLQSVTDSDETLSEIQITDRELGPIFPIASSDPRMFLSPEIIQNLGFLERTTNFWNFQESSTISELSDKKDPSNVATYSVTTVAILFNTPENLCKMGVFCVDRPGGDVITNVVTNVAVTDNNLLQLAPSTVHSFVDTELSQDAYPMKSAIWVENTESTRITDIVDRLTNVATVSSRDSFNLEINLGQGETSQNSEFQTESPLSPIVAETNPASRGTGENLETATEAIAQSGTGIRILSPTPGEILAVPATPIIVQFPEGTEIELLVNGNPVSSEAVGQTERDSNTGMVTQTWVGIPLEAGENAIAIRVVGSTVNESLVTVVVPGGAAQIAVETVEKRVPADGRSIVNIQGRLLDENGKLVERDTEITLSASAGEFIGEDLSPDRPGFQVLVIAGEFTAQLQSPLDAQTVRIRAATDTETIAGRSLEAFTQMQFDTYLRPSLVTGGINLRFGRRGLDYWGRLRDFLPPDENNDFKLDVTGAAFATGELGGWLFTGAYNSDRSLNCDCSGNRRRLFSDTQFTEQNYPLYGDSSSVQATAPSSDHVFLRFERSSAEENAGLDYFMWGNYGTGEFATESQQFTALTRALQGFKGNYNWGQWQVSALFANDVQGFQRDAIAPDGTSGFYFLSRRLVIPGSENLFLELEELGRPGNIVRRQQLNRGSDYEIDYDRGSILFRRPLLRTDVVTVNGVETVVARRIVATYQHEDLDGNTNLWGGRVRYNFSRDFNTPGWLGATYIRQNQGIRDFELYGADFMLTFGKTAPQEVNDYREGEVPNFRTPVSGQFIAEYAHSTNDSELLGLVTGEAYRFELNAIGGPFSSRLYYRNTDEGFANDATVSFVPGQTRYGALLNSRLTSTTLLQFAYDHEKNFGNSPRPISVLDDFLTPRREAVPGRGVNNSLTTISAGLQQTIGRANLGLDWVWRNRKDGAVTSPLDATSSQLRSRFSMPLTDTITVRAQNEINLLKEEDVVYPDRTILGLDWRLVPGVTLELNHVWFNGGQYENNSITSVNLNGDYNVTEDTIVTGRYSFINGETMGAALGLQHGWTVFPGFRVNLAYEHVFGSLFSRTGSGSQFDQPYAPGQSAAALGIRSGDSYSVGFDYTGNPDFSASARYEHRFSSGGNNTVISAAASGRLTDSLSVLTRYQQASSSNPLFDEMGDTVNLRMGLAYRNPNSDKFNALLRYDYRQNPALIPDSILFESGTRSRDHTFALETIYAPNWRWEFYGKTALRQSTSFLANDLVGTSLVSLNQLRATYRLGYRWDVMGEGRWIRQTNANYDELGVVAEVGYYLTPDLRIGLGYVFGKVSDRDFNGDRSASGPYLGLTVKLNELWPGFGQVIPPAASAVETPIQETGGAE</sequence>
<dbReference type="RefSeq" id="WP_015149377.1">
    <property type="nucleotide sequence ID" value="NC_019693.1"/>
</dbReference>
<dbReference type="InterPro" id="IPR013783">
    <property type="entry name" value="Ig-like_fold"/>
</dbReference>
<dbReference type="KEGG" id="oac:Oscil6304_3161"/>
<dbReference type="OrthoDB" id="9773411at2"/>
<dbReference type="EMBL" id="CP003607">
    <property type="protein sequence ID" value="AFY82743.1"/>
    <property type="molecule type" value="Genomic_DNA"/>
</dbReference>
<evidence type="ECO:0000313" key="2">
    <source>
        <dbReference type="EMBL" id="AFY82743.1"/>
    </source>
</evidence>
<name>K9TK12_9CYAN</name>
<dbReference type="InParanoid" id="K9TK12"/>